<dbReference type="EMBL" id="JAAIUW010000008">
    <property type="protein sequence ID" value="KAF7818738.1"/>
    <property type="molecule type" value="Genomic_DNA"/>
</dbReference>
<dbReference type="Proteomes" id="UP000634136">
    <property type="component" value="Unassembled WGS sequence"/>
</dbReference>
<feature type="transmembrane region" description="Helical" evidence="1">
    <location>
        <begin position="141"/>
        <end position="160"/>
    </location>
</feature>
<keyword evidence="1" id="KW-0812">Transmembrane</keyword>
<name>A0A834TAU8_9FABA</name>
<gene>
    <name evidence="2" type="ORF">G2W53_024193</name>
</gene>
<evidence type="ECO:0000256" key="1">
    <source>
        <dbReference type="SAM" id="Phobius"/>
    </source>
</evidence>
<feature type="transmembrane region" description="Helical" evidence="1">
    <location>
        <begin position="12"/>
        <end position="29"/>
    </location>
</feature>
<keyword evidence="1" id="KW-0472">Membrane</keyword>
<keyword evidence="1" id="KW-1133">Transmembrane helix</keyword>
<comment type="caution">
    <text evidence="2">The sequence shown here is derived from an EMBL/GenBank/DDBJ whole genome shotgun (WGS) entry which is preliminary data.</text>
</comment>
<dbReference type="AlphaFoldDB" id="A0A834TAU8"/>
<proteinExistence type="predicted"/>
<evidence type="ECO:0000313" key="3">
    <source>
        <dbReference type="Proteomes" id="UP000634136"/>
    </source>
</evidence>
<accession>A0A834TAU8</accession>
<protein>
    <submittedName>
        <fullName evidence="2">Uncharacterized protein</fullName>
    </submittedName>
</protein>
<keyword evidence="3" id="KW-1185">Reference proteome</keyword>
<sequence>MSDRFAVFSSPFRLVTSSFPLLFIIRLAFDFAPRELIFERDLLGSTCVSSTTTPLPRCMVSFSLGFSSLGCSPVSKFKDLLHDLLVDSSIVGSVDSPVTSFGGFGVAGFLVLFGLPSVMTLETAASDDSMTASESSRLSGVLLSCLVLGTFFSSSTLISIPATCLLSPLIALFGDVDEPGEKKKGGGVVLEEHLKQKFSLTLMLLWTAIDANDGGLFQRNIVLVSFPTRTDRHWSWKNWLHRSGGDPRNLLSTGFSDLHSSVLESTLCS</sequence>
<reference evidence="2" key="1">
    <citation type="submission" date="2020-09" db="EMBL/GenBank/DDBJ databases">
        <title>Genome-Enabled Discovery of Anthraquinone Biosynthesis in Senna tora.</title>
        <authorList>
            <person name="Kang S.-H."/>
            <person name="Pandey R.P."/>
            <person name="Lee C.-M."/>
            <person name="Sim J.-S."/>
            <person name="Jeong J.-T."/>
            <person name="Choi B.-S."/>
            <person name="Jung M."/>
            <person name="Ginzburg D."/>
            <person name="Zhao K."/>
            <person name="Won S.Y."/>
            <person name="Oh T.-J."/>
            <person name="Yu Y."/>
            <person name="Kim N.-H."/>
            <person name="Lee O.R."/>
            <person name="Lee T.-H."/>
            <person name="Bashyal P."/>
            <person name="Kim T.-S."/>
            <person name="Lee W.-H."/>
            <person name="Kawkins C."/>
            <person name="Kim C.-K."/>
            <person name="Kim J.S."/>
            <person name="Ahn B.O."/>
            <person name="Rhee S.Y."/>
            <person name="Sohng J.K."/>
        </authorList>
    </citation>
    <scope>NUCLEOTIDE SEQUENCE</scope>
    <source>
        <tissue evidence="2">Leaf</tissue>
    </source>
</reference>
<evidence type="ECO:0000313" key="2">
    <source>
        <dbReference type="EMBL" id="KAF7818738.1"/>
    </source>
</evidence>
<feature type="transmembrane region" description="Helical" evidence="1">
    <location>
        <begin position="101"/>
        <end position="121"/>
    </location>
</feature>
<organism evidence="2 3">
    <name type="scientific">Senna tora</name>
    <dbReference type="NCBI Taxonomy" id="362788"/>
    <lineage>
        <taxon>Eukaryota</taxon>
        <taxon>Viridiplantae</taxon>
        <taxon>Streptophyta</taxon>
        <taxon>Embryophyta</taxon>
        <taxon>Tracheophyta</taxon>
        <taxon>Spermatophyta</taxon>
        <taxon>Magnoliopsida</taxon>
        <taxon>eudicotyledons</taxon>
        <taxon>Gunneridae</taxon>
        <taxon>Pentapetalae</taxon>
        <taxon>rosids</taxon>
        <taxon>fabids</taxon>
        <taxon>Fabales</taxon>
        <taxon>Fabaceae</taxon>
        <taxon>Caesalpinioideae</taxon>
        <taxon>Cassia clade</taxon>
        <taxon>Senna</taxon>
    </lineage>
</organism>